<dbReference type="Proteomes" id="UP000811844">
    <property type="component" value="Unassembled WGS sequence"/>
</dbReference>
<evidence type="ECO:0000313" key="2">
    <source>
        <dbReference type="EMBL" id="MBR9729574.1"/>
    </source>
</evidence>
<gene>
    <name evidence="2" type="ORF">G3R48_16510</name>
</gene>
<accession>A0ABS5I6C1</accession>
<evidence type="ECO:0000256" key="1">
    <source>
        <dbReference type="SAM" id="Phobius"/>
    </source>
</evidence>
<proteinExistence type="predicted"/>
<organism evidence="2 3">
    <name type="scientific">Shewanella intestini</name>
    <dbReference type="NCBI Taxonomy" id="2017544"/>
    <lineage>
        <taxon>Bacteria</taxon>
        <taxon>Pseudomonadati</taxon>
        <taxon>Pseudomonadota</taxon>
        <taxon>Gammaproteobacteria</taxon>
        <taxon>Alteromonadales</taxon>
        <taxon>Shewanellaceae</taxon>
        <taxon>Shewanella</taxon>
    </lineage>
</organism>
<sequence>MKHAMKAALMSALILPGAGQLWLKQWLAGVGFIAAGLILLEKLTSQVMDEANSVVDQVLNGQIGTDLSSLNAQVSQINDSASSGHLGLFFGIIWLVSVIHAYKVGAKRDKQIEQRKALEMGAIFSAAQQKNRR</sequence>
<protein>
    <submittedName>
        <fullName evidence="2">Uncharacterized protein</fullName>
    </submittedName>
</protein>
<feature type="transmembrane region" description="Helical" evidence="1">
    <location>
        <begin position="86"/>
        <end position="106"/>
    </location>
</feature>
<comment type="caution">
    <text evidence="2">The sequence shown here is derived from an EMBL/GenBank/DDBJ whole genome shotgun (WGS) entry which is preliminary data.</text>
</comment>
<keyword evidence="1" id="KW-0472">Membrane</keyword>
<keyword evidence="1" id="KW-0812">Transmembrane</keyword>
<keyword evidence="1" id="KW-1133">Transmembrane helix</keyword>
<dbReference type="EMBL" id="JAAIKR010000024">
    <property type="protein sequence ID" value="MBR9729574.1"/>
    <property type="molecule type" value="Genomic_DNA"/>
</dbReference>
<feature type="transmembrane region" description="Helical" evidence="1">
    <location>
        <begin position="21"/>
        <end position="40"/>
    </location>
</feature>
<name>A0ABS5I6C1_9GAMM</name>
<dbReference type="RefSeq" id="WP_153666303.1">
    <property type="nucleotide sequence ID" value="NZ_JAAIKR010000024.1"/>
</dbReference>
<reference evidence="2 3" key="1">
    <citation type="submission" date="2020-02" db="EMBL/GenBank/DDBJ databases">
        <title>Shewanella WXL01 sp. nov., a marine bacterium isolated from green algae in Luhuitou Fringing Reef (Northern South China Sea).</title>
        <authorList>
            <person name="Wang X."/>
        </authorList>
    </citation>
    <scope>NUCLEOTIDE SEQUENCE [LARGE SCALE GENOMIC DNA]</scope>
    <source>
        <strain evidence="2 3">MCCC 1A01895</strain>
    </source>
</reference>
<keyword evidence="3" id="KW-1185">Reference proteome</keyword>
<evidence type="ECO:0000313" key="3">
    <source>
        <dbReference type="Proteomes" id="UP000811844"/>
    </source>
</evidence>